<name>A0A067SEX0_GALM3</name>
<dbReference type="SUPFAM" id="SSF52047">
    <property type="entry name" value="RNI-like"/>
    <property type="match status" value="1"/>
</dbReference>
<keyword evidence="3" id="KW-1185">Reference proteome</keyword>
<evidence type="ECO:0000313" key="3">
    <source>
        <dbReference type="Proteomes" id="UP000027222"/>
    </source>
</evidence>
<evidence type="ECO:0008006" key="4">
    <source>
        <dbReference type="Google" id="ProtNLM"/>
    </source>
</evidence>
<keyword evidence="1" id="KW-1133">Transmembrane helix</keyword>
<dbReference type="AlphaFoldDB" id="A0A067SEX0"/>
<dbReference type="Proteomes" id="UP000027222">
    <property type="component" value="Unassembled WGS sequence"/>
</dbReference>
<dbReference type="EMBL" id="KL142407">
    <property type="protein sequence ID" value="KDR68547.1"/>
    <property type="molecule type" value="Genomic_DNA"/>
</dbReference>
<evidence type="ECO:0000313" key="2">
    <source>
        <dbReference type="EMBL" id="KDR68547.1"/>
    </source>
</evidence>
<feature type="transmembrane region" description="Helical" evidence="1">
    <location>
        <begin position="24"/>
        <end position="51"/>
    </location>
</feature>
<sequence length="381" mass="43115">MKQRTYVFPHIHELFAFGVPELPLMALLCSAALPTFLPLLLATCVLLNYWLTNKHNSHSAVNVQATTSSTGAQIDIGGHQHNLDWAQRLQKSCAQALRTDVLHDVKNFQIDLRMHLRSGSGSAFDVLCKVLETVSSKEIGASRRHPGIELNVDIQKDDDGLGTVTNDSIVPTVGQNLDQLALGSLQKITWRGPRADFLFTQPPPPSRTLWDSILPKENEPMVTFSSLQELRLLDCVVEPRMLAEILIRCPVLTRLEVEHVGVGTTNARPMHDDTPFIQHLHLRHLKLSSTAPLEHFFNAVELFSLESLSLDLSPSAIHSRVEDDLSRLAIPWFTLRVFELRAPMDYASFRTFRLFSDREPSRWGRSHTLTDNRAWTRSRYH</sequence>
<dbReference type="HOGENOM" id="CLU_725717_0_0_1"/>
<dbReference type="OrthoDB" id="3064283at2759"/>
<protein>
    <recommendedName>
        <fullName evidence="4">F-box domain-containing protein</fullName>
    </recommendedName>
</protein>
<evidence type="ECO:0000256" key="1">
    <source>
        <dbReference type="SAM" id="Phobius"/>
    </source>
</evidence>
<proteinExistence type="predicted"/>
<reference evidence="3" key="1">
    <citation type="journal article" date="2014" name="Proc. Natl. Acad. Sci. U.S.A.">
        <title>Extensive sampling of basidiomycete genomes demonstrates inadequacy of the white-rot/brown-rot paradigm for wood decay fungi.</title>
        <authorList>
            <person name="Riley R."/>
            <person name="Salamov A.A."/>
            <person name="Brown D.W."/>
            <person name="Nagy L.G."/>
            <person name="Floudas D."/>
            <person name="Held B.W."/>
            <person name="Levasseur A."/>
            <person name="Lombard V."/>
            <person name="Morin E."/>
            <person name="Otillar R."/>
            <person name="Lindquist E.A."/>
            <person name="Sun H."/>
            <person name="LaButti K.M."/>
            <person name="Schmutz J."/>
            <person name="Jabbour D."/>
            <person name="Luo H."/>
            <person name="Baker S.E."/>
            <person name="Pisabarro A.G."/>
            <person name="Walton J.D."/>
            <person name="Blanchette R.A."/>
            <person name="Henrissat B."/>
            <person name="Martin F."/>
            <person name="Cullen D."/>
            <person name="Hibbett D.S."/>
            <person name="Grigoriev I.V."/>
        </authorList>
    </citation>
    <scope>NUCLEOTIDE SEQUENCE [LARGE SCALE GENOMIC DNA]</scope>
    <source>
        <strain evidence="3">CBS 339.88</strain>
    </source>
</reference>
<keyword evidence="1" id="KW-0812">Transmembrane</keyword>
<organism evidence="2 3">
    <name type="scientific">Galerina marginata (strain CBS 339.88)</name>
    <dbReference type="NCBI Taxonomy" id="685588"/>
    <lineage>
        <taxon>Eukaryota</taxon>
        <taxon>Fungi</taxon>
        <taxon>Dikarya</taxon>
        <taxon>Basidiomycota</taxon>
        <taxon>Agaricomycotina</taxon>
        <taxon>Agaricomycetes</taxon>
        <taxon>Agaricomycetidae</taxon>
        <taxon>Agaricales</taxon>
        <taxon>Agaricineae</taxon>
        <taxon>Strophariaceae</taxon>
        <taxon>Galerina</taxon>
    </lineage>
</organism>
<accession>A0A067SEX0</accession>
<keyword evidence="1" id="KW-0472">Membrane</keyword>
<gene>
    <name evidence="2" type="ORF">GALMADRAFT_1035030</name>
</gene>